<reference evidence="1" key="1">
    <citation type="submission" date="2022-09" db="EMBL/GenBank/DDBJ databases">
        <title>Haloadaptaus new haloarchaeum isolated from saline soil.</title>
        <authorList>
            <person name="Duran-Viseras A."/>
            <person name="Sanchez-Porro C."/>
            <person name="Ventosa A."/>
        </authorList>
    </citation>
    <scope>NUCLEOTIDE SEQUENCE</scope>
    <source>
        <strain evidence="1">F3-133</strain>
    </source>
</reference>
<proteinExistence type="predicted"/>
<evidence type="ECO:0000313" key="2">
    <source>
        <dbReference type="Proteomes" id="UP001149411"/>
    </source>
</evidence>
<accession>A0A9Q4C4R5</accession>
<sequence length="213" mass="23999">MTEEAVRERFDGYIDSMYGYVTDEVQPLNAVGFPTFISKPTRKATLPVARRETDAVGRSFERKFGIVVDCAAGDDVTERTDDYLEADVFYANFQGAEEDRGRMSDELVDRLREMSEAVAPIVDSDEERFWDAVVDVYDREGAHSALDGCFDYARTAHRYADDVELTITLDIGPFGATVDYTDEAVRVLDVSEGRLREKVRKDVDAVYDAKQDG</sequence>
<dbReference type="Proteomes" id="UP001149411">
    <property type="component" value="Unassembled WGS sequence"/>
</dbReference>
<evidence type="ECO:0000313" key="1">
    <source>
        <dbReference type="EMBL" id="MCX2818296.1"/>
    </source>
</evidence>
<keyword evidence="2" id="KW-1185">Reference proteome</keyword>
<dbReference type="AlphaFoldDB" id="A0A9Q4C4R5"/>
<comment type="caution">
    <text evidence="1">The sequence shown here is derived from an EMBL/GenBank/DDBJ whole genome shotgun (WGS) entry which is preliminary data.</text>
</comment>
<dbReference type="EMBL" id="RKLV01000002">
    <property type="protein sequence ID" value="MCX2818296.1"/>
    <property type="molecule type" value="Genomic_DNA"/>
</dbReference>
<dbReference type="RefSeq" id="WP_266086058.1">
    <property type="nucleotide sequence ID" value="NZ_RKLV01000002.1"/>
</dbReference>
<gene>
    <name evidence="1" type="ORF">EGH25_02880</name>
</gene>
<organism evidence="1 2">
    <name type="scientific">Halorutilus salinus</name>
    <dbReference type="NCBI Taxonomy" id="2487751"/>
    <lineage>
        <taxon>Archaea</taxon>
        <taxon>Methanobacteriati</taxon>
        <taxon>Methanobacteriota</taxon>
        <taxon>Stenosarchaea group</taxon>
        <taxon>Halobacteria</taxon>
        <taxon>Halorutilales</taxon>
        <taxon>Halorutilaceae</taxon>
        <taxon>Halorutilus</taxon>
    </lineage>
</organism>
<name>A0A9Q4C4R5_9EURY</name>
<protein>
    <submittedName>
        <fullName evidence="1">Uncharacterized protein</fullName>
    </submittedName>
</protein>